<sequence>MVKWREDWTRFSEMINVVKLYKEIQSIDSELRELAENLQIVRNFKEDSLEICKIPGFSGKLGAKIDGVFQNQVEKMEEKKIELAEVMRKFVLLMGNEPKSATFSEDLEIIIDFLRNLRTYLDGIDYINMKARFPELSLTSEQSINRINIDLTLE</sequence>
<name>A0A9P1MTF5_9PELO</name>
<protein>
    <submittedName>
        <fullName evidence="1">Uncharacterized protein</fullName>
    </submittedName>
</protein>
<dbReference type="AlphaFoldDB" id="A0A9P1MTF5"/>
<evidence type="ECO:0000313" key="1">
    <source>
        <dbReference type="EMBL" id="CAI5439357.1"/>
    </source>
</evidence>
<accession>A0A9P1MTF5</accession>
<keyword evidence="2" id="KW-1185">Reference proteome</keyword>
<dbReference type="Proteomes" id="UP001152747">
    <property type="component" value="Unassembled WGS sequence"/>
</dbReference>
<proteinExistence type="predicted"/>
<reference evidence="1" key="1">
    <citation type="submission" date="2022-11" db="EMBL/GenBank/DDBJ databases">
        <authorList>
            <person name="Kikuchi T."/>
        </authorList>
    </citation>
    <scope>NUCLEOTIDE SEQUENCE</scope>
    <source>
        <strain evidence="1">PS1010</strain>
    </source>
</reference>
<organism evidence="1 2">
    <name type="scientific">Caenorhabditis angaria</name>
    <dbReference type="NCBI Taxonomy" id="860376"/>
    <lineage>
        <taxon>Eukaryota</taxon>
        <taxon>Metazoa</taxon>
        <taxon>Ecdysozoa</taxon>
        <taxon>Nematoda</taxon>
        <taxon>Chromadorea</taxon>
        <taxon>Rhabditida</taxon>
        <taxon>Rhabditina</taxon>
        <taxon>Rhabditomorpha</taxon>
        <taxon>Rhabditoidea</taxon>
        <taxon>Rhabditidae</taxon>
        <taxon>Peloderinae</taxon>
        <taxon>Caenorhabditis</taxon>
    </lineage>
</organism>
<comment type="caution">
    <text evidence="1">The sequence shown here is derived from an EMBL/GenBank/DDBJ whole genome shotgun (WGS) entry which is preliminary data.</text>
</comment>
<dbReference type="EMBL" id="CANHGI010000001">
    <property type="protein sequence ID" value="CAI5439357.1"/>
    <property type="molecule type" value="Genomic_DNA"/>
</dbReference>
<evidence type="ECO:0000313" key="2">
    <source>
        <dbReference type="Proteomes" id="UP001152747"/>
    </source>
</evidence>
<gene>
    <name evidence="1" type="ORF">CAMP_LOCUS1994</name>
</gene>